<organism evidence="6 7">
    <name type="scientific">Fusarium duplospermum</name>
    <dbReference type="NCBI Taxonomy" id="1325734"/>
    <lineage>
        <taxon>Eukaryota</taxon>
        <taxon>Fungi</taxon>
        <taxon>Dikarya</taxon>
        <taxon>Ascomycota</taxon>
        <taxon>Pezizomycotina</taxon>
        <taxon>Sordariomycetes</taxon>
        <taxon>Hypocreomycetidae</taxon>
        <taxon>Hypocreales</taxon>
        <taxon>Nectriaceae</taxon>
        <taxon>Fusarium</taxon>
        <taxon>Fusarium solani species complex</taxon>
    </lineage>
</organism>
<dbReference type="CDD" id="cd00590">
    <property type="entry name" value="RRM_SF"/>
    <property type="match status" value="1"/>
</dbReference>
<dbReference type="InterPro" id="IPR000504">
    <property type="entry name" value="RRM_dom"/>
</dbReference>
<evidence type="ECO:0000313" key="7">
    <source>
        <dbReference type="Proteomes" id="UP000288168"/>
    </source>
</evidence>
<dbReference type="FunFam" id="3.30.70.330:FF:000089">
    <property type="entry name" value="RNA binding protein"/>
    <property type="match status" value="1"/>
</dbReference>
<evidence type="ECO:0000256" key="4">
    <source>
        <dbReference type="SAM" id="MobiDB-lite"/>
    </source>
</evidence>
<accession>A0A428QLC6</accession>
<evidence type="ECO:0000256" key="1">
    <source>
        <dbReference type="ARBA" id="ARBA00022553"/>
    </source>
</evidence>
<dbReference type="EMBL" id="NKCI01000026">
    <property type="protein sequence ID" value="RSL66133.1"/>
    <property type="molecule type" value="Genomic_DNA"/>
</dbReference>
<feature type="region of interest" description="Disordered" evidence="4">
    <location>
        <begin position="434"/>
        <end position="472"/>
    </location>
</feature>
<evidence type="ECO:0000259" key="5">
    <source>
        <dbReference type="PROSITE" id="PS50102"/>
    </source>
</evidence>
<feature type="compositionally biased region" description="Low complexity" evidence="4">
    <location>
        <begin position="140"/>
        <end position="161"/>
    </location>
</feature>
<keyword evidence="1" id="KW-0597">Phosphoprotein</keyword>
<dbReference type="PROSITE" id="PS50102">
    <property type="entry name" value="RRM"/>
    <property type="match status" value="1"/>
</dbReference>
<feature type="domain" description="RRM" evidence="5">
    <location>
        <begin position="322"/>
        <end position="399"/>
    </location>
</feature>
<feature type="region of interest" description="Disordered" evidence="4">
    <location>
        <begin position="132"/>
        <end position="168"/>
    </location>
</feature>
<dbReference type="Pfam" id="PF00076">
    <property type="entry name" value="RRM_1"/>
    <property type="match status" value="1"/>
</dbReference>
<dbReference type="AlphaFoldDB" id="A0A428QLC6"/>
<dbReference type="Proteomes" id="UP000288168">
    <property type="component" value="Unassembled WGS sequence"/>
</dbReference>
<keyword evidence="7" id="KW-1185">Reference proteome</keyword>
<reference evidence="6 7" key="1">
    <citation type="submission" date="2017-06" db="EMBL/GenBank/DDBJ databases">
        <title>Comparative genomic analysis of Ambrosia Fusariam Clade fungi.</title>
        <authorList>
            <person name="Stajich J.E."/>
            <person name="Carrillo J."/>
            <person name="Kijimoto T."/>
            <person name="Eskalen A."/>
            <person name="O'Donnell K."/>
            <person name="Kasson M."/>
        </authorList>
    </citation>
    <scope>NUCLEOTIDE SEQUENCE [LARGE SCALE GENOMIC DNA]</scope>
    <source>
        <strain evidence="6 7">NRRL62584</strain>
    </source>
</reference>
<dbReference type="SMART" id="SM00360">
    <property type="entry name" value="RRM"/>
    <property type="match status" value="2"/>
</dbReference>
<feature type="compositionally biased region" description="Low complexity" evidence="4">
    <location>
        <begin position="456"/>
        <end position="468"/>
    </location>
</feature>
<dbReference type="OrthoDB" id="431169at2759"/>
<name>A0A428QLC6_9HYPO</name>
<proteinExistence type="predicted"/>
<keyword evidence="2 3" id="KW-0694">RNA-binding</keyword>
<comment type="caution">
    <text evidence="6">The sequence shown here is derived from an EMBL/GenBank/DDBJ whole genome shotgun (WGS) entry which is preliminary data.</text>
</comment>
<gene>
    <name evidence="6" type="ORF">CEP54_003925</name>
</gene>
<dbReference type="CDD" id="cd12245">
    <property type="entry name" value="RRM_scw1_like"/>
    <property type="match status" value="1"/>
</dbReference>
<evidence type="ECO:0000313" key="6">
    <source>
        <dbReference type="EMBL" id="RSL66133.1"/>
    </source>
</evidence>
<dbReference type="STRING" id="1325734.A0A428QLC6"/>
<dbReference type="GO" id="GO:0003723">
    <property type="term" value="F:RNA binding"/>
    <property type="evidence" value="ECO:0007669"/>
    <property type="project" value="UniProtKB-UniRule"/>
</dbReference>
<dbReference type="Gene3D" id="3.30.70.330">
    <property type="match status" value="1"/>
</dbReference>
<sequence>MPFGLSSNAGQSTTMTYFQSVAPSSFYASTMRDAPRSGSAHFPRPASPLYPVLIRRLPLNTSKESVRLMAVFSQQLVDIELLPHDQSKDPGFISAVLQFRSQAGAVEAQKMLHGRTLAKDSELIVEVLPSNSTGSTRQYTTDSASSASTLTPSTTPASSTTGPRQMSRINGVFSPVETLPPPPNGTYTGHELPNPDTSIVYQNLFSPQSPIGNHVTERGRISGKTLIANDSGDDEDTNVILKDPVAYAEYTDGPRRKTDPAIPVQAMNALSINTKNTTPSGPSSLPPHMGVMSPQSFQTMSPPQHRPHFPPVNPADQNPPCNTLYVGNLPIDTSEEELKALFIKQRGYKRLCFRTKANGPMCFVEFEEVSFATKALHDLYGHPLHNSVKGGIRLSFSKNPLGVRSNPNPNHTNGGGPGGMNAVMSASVNGFAAAHRPPPGLAAPPGLGGGRQQHYGSGASQAGPQGAGFPNSGNFNRNTSIYGYNGHVGAQRNGLNGADPMYPYNAHLGIESGGMNHVNGVNAMYGYNGYQPRAVNGASSMYPYNGHGSPDLSNLNAINGSNSIYGFSNGQTGADPSDIGLINSGSPINGVNLVNGSKPAMLAKLSNPFNLR</sequence>
<protein>
    <recommendedName>
        <fullName evidence="5">RRM domain-containing protein</fullName>
    </recommendedName>
</protein>
<dbReference type="PANTHER" id="PTHR10501">
    <property type="entry name" value="U1 SMALL NUCLEAR RIBONUCLEOPROTEIN A/U2 SMALL NUCLEAR RIBONUCLEOPROTEIN B"/>
    <property type="match status" value="1"/>
</dbReference>
<dbReference type="InterPro" id="IPR035979">
    <property type="entry name" value="RBD_domain_sf"/>
</dbReference>
<dbReference type="InterPro" id="IPR012677">
    <property type="entry name" value="Nucleotide-bd_a/b_plait_sf"/>
</dbReference>
<feature type="region of interest" description="Disordered" evidence="4">
    <location>
        <begin position="401"/>
        <end position="421"/>
    </location>
</feature>
<evidence type="ECO:0000256" key="3">
    <source>
        <dbReference type="PROSITE-ProRule" id="PRU00176"/>
    </source>
</evidence>
<dbReference type="SUPFAM" id="SSF54928">
    <property type="entry name" value="RNA-binding domain, RBD"/>
    <property type="match status" value="2"/>
</dbReference>
<evidence type="ECO:0000256" key="2">
    <source>
        <dbReference type="ARBA" id="ARBA00022884"/>
    </source>
</evidence>